<evidence type="ECO:0008006" key="3">
    <source>
        <dbReference type="Google" id="ProtNLM"/>
    </source>
</evidence>
<dbReference type="EMBL" id="CAIIXF020000008">
    <property type="protein sequence ID" value="CAH1792785.1"/>
    <property type="molecule type" value="Genomic_DNA"/>
</dbReference>
<dbReference type="Gene3D" id="1.50.10.20">
    <property type="match status" value="1"/>
</dbReference>
<dbReference type="InterPro" id="IPR008928">
    <property type="entry name" value="6-hairpin_glycosidase_sf"/>
</dbReference>
<proteinExistence type="predicted"/>
<dbReference type="InterPro" id="IPR005198">
    <property type="entry name" value="Glyco_hydro_76"/>
</dbReference>
<dbReference type="InterPro" id="IPR053169">
    <property type="entry name" value="MUG_Protein"/>
</dbReference>
<dbReference type="AlphaFoldDB" id="A0A8S4PIB5"/>
<evidence type="ECO:0000313" key="2">
    <source>
        <dbReference type="Proteomes" id="UP000749559"/>
    </source>
</evidence>
<organism evidence="1 2">
    <name type="scientific">Owenia fusiformis</name>
    <name type="common">Polychaete worm</name>
    <dbReference type="NCBI Taxonomy" id="6347"/>
    <lineage>
        <taxon>Eukaryota</taxon>
        <taxon>Metazoa</taxon>
        <taxon>Spiralia</taxon>
        <taxon>Lophotrochozoa</taxon>
        <taxon>Annelida</taxon>
        <taxon>Polychaeta</taxon>
        <taxon>Sedentaria</taxon>
        <taxon>Canalipalpata</taxon>
        <taxon>Sabellida</taxon>
        <taxon>Oweniida</taxon>
        <taxon>Oweniidae</taxon>
        <taxon>Owenia</taxon>
    </lineage>
</organism>
<protein>
    <recommendedName>
        <fullName evidence="3">Mannan endo-1,6-alpha-mannosidase</fullName>
    </recommendedName>
</protein>
<dbReference type="PANTHER" id="PTHR47791">
    <property type="entry name" value="MEIOTICALLY UP-REGULATED GENE 191 PROTEIN"/>
    <property type="match status" value="1"/>
</dbReference>
<dbReference type="PANTHER" id="PTHR47791:SF3">
    <property type="entry name" value="MEIOTICALLY UP-REGULATED GENE 191 PROTEIN"/>
    <property type="match status" value="1"/>
</dbReference>
<accession>A0A8S4PIB5</accession>
<reference evidence="1" key="1">
    <citation type="submission" date="2022-03" db="EMBL/GenBank/DDBJ databases">
        <authorList>
            <person name="Martin C."/>
        </authorList>
    </citation>
    <scope>NUCLEOTIDE SEQUENCE</scope>
</reference>
<keyword evidence="2" id="KW-1185">Reference proteome</keyword>
<dbReference type="Proteomes" id="UP000749559">
    <property type="component" value="Unassembled WGS sequence"/>
</dbReference>
<sequence>MQYYQLTKLWFAVIVSCFYISYIDGIHDRHIHYNINKWTAHDHGNTSSDITEGNCTMDMFKGDTNNNAYWACLTQLALQRNWFPDPINGLFSYQTWNGFDGFWQNGAVLEPMVNYMNYTNSTRYLSVIRNSWRGLESLLLGYAPYPSFDDMAWFGMSYTRIYEQLGDVDFLNTAMDIYNWTWTTGWDHTGNCSGGFYWDNTFASKQTITNVEMLVLGARLFRLKGGNDTVLWSRLIETWKFIEVNNLINSSTFLIADGIFDNNCSSNYAYKPTYNNGVLIGGLVELWRIINNDDLLELAHKVANATMVLKSNNSILTEWCDFTGCDDDALMYKGLFVRNLRYLMDVSNSTKREFYNNWLQRNIDGILANNTCRKPLVDCKIVYRDGSPFNDATGPVFGTNWHGPYNFSAPMQQTGVLEIFLSATVPGVQCMGQGCSYDPPVPPAKHLTCDDKPCPPGEPCCKYNGAYTCCDTTQKCINSVCT</sequence>
<dbReference type="SUPFAM" id="SSF48208">
    <property type="entry name" value="Six-hairpin glycosidases"/>
    <property type="match status" value="1"/>
</dbReference>
<dbReference type="Pfam" id="PF03663">
    <property type="entry name" value="Glyco_hydro_76"/>
    <property type="match status" value="1"/>
</dbReference>
<evidence type="ECO:0000313" key="1">
    <source>
        <dbReference type="EMBL" id="CAH1792785.1"/>
    </source>
</evidence>
<comment type="caution">
    <text evidence="1">The sequence shown here is derived from an EMBL/GenBank/DDBJ whole genome shotgun (WGS) entry which is preliminary data.</text>
</comment>
<dbReference type="OrthoDB" id="9984024at2759"/>
<name>A0A8S4PIB5_OWEFU</name>
<dbReference type="GO" id="GO:0005975">
    <property type="term" value="P:carbohydrate metabolic process"/>
    <property type="evidence" value="ECO:0007669"/>
    <property type="project" value="InterPro"/>
</dbReference>
<gene>
    <name evidence="1" type="ORF">OFUS_LOCUS17715</name>
</gene>